<feature type="transmembrane region" description="Helical" evidence="8">
    <location>
        <begin position="387"/>
        <end position="406"/>
    </location>
</feature>
<accession>A0ABR9R8M2</accession>
<feature type="transmembrane region" description="Helical" evidence="8">
    <location>
        <begin position="217"/>
        <end position="235"/>
    </location>
</feature>
<evidence type="ECO:0000256" key="6">
    <source>
        <dbReference type="ARBA" id="ARBA00022989"/>
    </source>
</evidence>
<dbReference type="PROSITE" id="PS00873">
    <property type="entry name" value="NA_ALANINE_SYMP"/>
    <property type="match status" value="1"/>
</dbReference>
<dbReference type="PANTHER" id="PTHR30330:SF1">
    <property type="entry name" value="AMINO-ACID CARRIER PROTEIN ALST"/>
    <property type="match status" value="1"/>
</dbReference>
<comment type="caution">
    <text evidence="9">The sequence shown here is derived from an EMBL/GenBank/DDBJ whole genome shotgun (WGS) entry which is preliminary data.</text>
</comment>
<reference evidence="9 10" key="1">
    <citation type="submission" date="2020-10" db="EMBL/GenBank/DDBJ databases">
        <title>ChiBAC.</title>
        <authorList>
            <person name="Zenner C."/>
            <person name="Hitch T.C.A."/>
            <person name="Clavel T."/>
        </authorList>
    </citation>
    <scope>NUCLEOTIDE SEQUENCE [LARGE SCALE GENOMIC DNA]</scope>
    <source>
        <strain evidence="9 10">DSM 107456</strain>
    </source>
</reference>
<feature type="transmembrane region" description="Helical" evidence="8">
    <location>
        <begin position="418"/>
        <end position="441"/>
    </location>
</feature>
<feature type="transmembrane region" description="Helical" evidence="8">
    <location>
        <begin position="93"/>
        <end position="115"/>
    </location>
</feature>
<name>A0ABR9R8M2_9FIRM</name>
<feature type="transmembrane region" description="Helical" evidence="8">
    <location>
        <begin position="15"/>
        <end position="34"/>
    </location>
</feature>
<evidence type="ECO:0000313" key="10">
    <source>
        <dbReference type="Proteomes" id="UP000806211"/>
    </source>
</evidence>
<keyword evidence="3 8" id="KW-0813">Transport</keyword>
<evidence type="ECO:0000313" key="9">
    <source>
        <dbReference type="EMBL" id="MBE5055053.1"/>
    </source>
</evidence>
<dbReference type="NCBIfam" id="TIGR00835">
    <property type="entry name" value="agcS"/>
    <property type="match status" value="1"/>
</dbReference>
<evidence type="ECO:0000256" key="5">
    <source>
        <dbReference type="ARBA" id="ARBA00022692"/>
    </source>
</evidence>
<feature type="transmembrane region" description="Helical" evidence="8">
    <location>
        <begin position="354"/>
        <end position="375"/>
    </location>
</feature>
<gene>
    <name evidence="9" type="ORF">INF37_03430</name>
</gene>
<evidence type="ECO:0000256" key="7">
    <source>
        <dbReference type="ARBA" id="ARBA00023136"/>
    </source>
</evidence>
<keyword evidence="5 8" id="KW-0812">Transmembrane</keyword>
<keyword evidence="10" id="KW-1185">Reference proteome</keyword>
<dbReference type="EMBL" id="JADCKF010000002">
    <property type="protein sequence ID" value="MBE5055053.1"/>
    <property type="molecule type" value="Genomic_DNA"/>
</dbReference>
<dbReference type="Proteomes" id="UP000806211">
    <property type="component" value="Unassembled WGS sequence"/>
</dbReference>
<protein>
    <submittedName>
        <fullName evidence="9">Alanine:cation symporter family protein</fullName>
    </submittedName>
</protein>
<proteinExistence type="inferred from homology"/>
<comment type="subcellular location">
    <subcellularLocation>
        <location evidence="1 8">Cell membrane</location>
        <topology evidence="1 8">Multi-pass membrane protein</topology>
    </subcellularLocation>
</comment>
<feature type="transmembrane region" description="Helical" evidence="8">
    <location>
        <begin position="187"/>
        <end position="205"/>
    </location>
</feature>
<evidence type="ECO:0000256" key="8">
    <source>
        <dbReference type="RuleBase" id="RU363064"/>
    </source>
</evidence>
<evidence type="ECO:0000256" key="1">
    <source>
        <dbReference type="ARBA" id="ARBA00004651"/>
    </source>
</evidence>
<evidence type="ECO:0000256" key="2">
    <source>
        <dbReference type="ARBA" id="ARBA00009261"/>
    </source>
</evidence>
<dbReference type="PANTHER" id="PTHR30330">
    <property type="entry name" value="AGSS FAMILY TRANSPORTER, SODIUM-ALANINE"/>
    <property type="match status" value="1"/>
</dbReference>
<evidence type="ECO:0000256" key="3">
    <source>
        <dbReference type="ARBA" id="ARBA00022448"/>
    </source>
</evidence>
<organism evidence="9 10">
    <name type="scientific">Pseudoflavonifractor gallinarum</name>
    <dbReference type="NCBI Taxonomy" id="2779352"/>
    <lineage>
        <taxon>Bacteria</taxon>
        <taxon>Bacillati</taxon>
        <taxon>Bacillota</taxon>
        <taxon>Clostridia</taxon>
        <taxon>Eubacteriales</taxon>
        <taxon>Oscillospiraceae</taxon>
        <taxon>Pseudoflavonifractor</taxon>
    </lineage>
</organism>
<feature type="transmembrane region" description="Helical" evidence="8">
    <location>
        <begin position="308"/>
        <end position="330"/>
    </location>
</feature>
<dbReference type="PRINTS" id="PR00175">
    <property type="entry name" value="NAALASMPORT"/>
</dbReference>
<sequence>MTTWFNSLLGELSNFLYTYILIALLVVTGLYFTFRTKAVQFRLFPEAIRVLGEKKRDGKDISSFQALMISTASRVGTGNIAGVATAIATATAVGGYGAVFWMWLLALVGAASAFIESTLAQCYKEKHGEDWVGGPAYYIQKALGSRKWGVVFAVLLIACFAYGFNALQAFNAGTSLKYYIPHYADSIWPLVVGGILAALTAVSIFGGVRRISAITSGLVPVMAAVYIALGLFITVKNIGQVPAMLSMIFQQAFDPKAMFAGLGASCIMQGVKRGLYSNEAGMGSAPNAAAAADVSHPVKQGLVQMLSVFIDTILICSTTAFMLLLSGVPIDPAVKDMGYVQAAVLNQVGEFGPLFITVSIFLFAFSSLVGNYYYTETNFKFIRDSKTGLNLFRVTCVAAVFLGAQMDFSTVWNLADVLMGLMALVNLVAILLLGGQALRVLRDYNEQRRAGKNPVYRASEVGVGDPEIWNEEHARKWEE</sequence>
<keyword evidence="6 8" id="KW-1133">Transmembrane helix</keyword>
<keyword evidence="8" id="KW-0769">Symport</keyword>
<keyword evidence="7 8" id="KW-0472">Membrane</keyword>
<dbReference type="InterPro" id="IPR001463">
    <property type="entry name" value="Na/Ala_symport"/>
</dbReference>
<comment type="similarity">
    <text evidence="2 8">Belongs to the alanine or glycine:cation symporter (AGCS) (TC 2.A.25) family.</text>
</comment>
<dbReference type="RefSeq" id="WP_193536411.1">
    <property type="nucleotide sequence ID" value="NZ_AP031438.1"/>
</dbReference>
<keyword evidence="4 8" id="KW-1003">Cell membrane</keyword>
<feature type="transmembrane region" description="Helical" evidence="8">
    <location>
        <begin position="148"/>
        <end position="167"/>
    </location>
</feature>
<dbReference type="Pfam" id="PF01235">
    <property type="entry name" value="Na_Ala_symp"/>
    <property type="match status" value="1"/>
</dbReference>
<dbReference type="Gene3D" id="1.20.1740.10">
    <property type="entry name" value="Amino acid/polyamine transporter I"/>
    <property type="match status" value="1"/>
</dbReference>
<evidence type="ECO:0000256" key="4">
    <source>
        <dbReference type="ARBA" id="ARBA00022475"/>
    </source>
</evidence>